<gene>
    <name evidence="2" type="ORF">EYC80_003571</name>
</gene>
<accession>A0A5N6KKB8</accession>
<dbReference type="OrthoDB" id="269227at2759"/>
<comment type="caution">
    <text evidence="2">The sequence shown here is derived from an EMBL/GenBank/DDBJ whole genome shotgun (WGS) entry which is preliminary data.</text>
</comment>
<organism evidence="2 3">
    <name type="scientific">Monilinia laxa</name>
    <name type="common">Brown rot fungus</name>
    <name type="synonym">Sclerotinia laxa</name>
    <dbReference type="NCBI Taxonomy" id="61186"/>
    <lineage>
        <taxon>Eukaryota</taxon>
        <taxon>Fungi</taxon>
        <taxon>Dikarya</taxon>
        <taxon>Ascomycota</taxon>
        <taxon>Pezizomycotina</taxon>
        <taxon>Leotiomycetes</taxon>
        <taxon>Helotiales</taxon>
        <taxon>Sclerotiniaceae</taxon>
        <taxon>Monilinia</taxon>
    </lineage>
</organism>
<dbReference type="Gene3D" id="3.50.50.60">
    <property type="entry name" value="FAD/NAD(P)-binding domain"/>
    <property type="match status" value="1"/>
</dbReference>
<dbReference type="Proteomes" id="UP000326757">
    <property type="component" value="Unassembled WGS sequence"/>
</dbReference>
<name>A0A5N6KKB8_MONLA</name>
<dbReference type="AlphaFoldDB" id="A0A5N6KKB8"/>
<reference evidence="2 3" key="1">
    <citation type="submission" date="2019-06" db="EMBL/GenBank/DDBJ databases">
        <title>Genome Sequence of the Brown Rot Fungal Pathogen Monilinia laxa.</title>
        <authorList>
            <person name="De Miccolis Angelini R.M."/>
            <person name="Landi L."/>
            <person name="Abate D."/>
            <person name="Pollastro S."/>
            <person name="Romanazzi G."/>
            <person name="Faretra F."/>
        </authorList>
    </citation>
    <scope>NUCLEOTIDE SEQUENCE [LARGE SCALE GENOMIC DNA]</scope>
    <source>
        <strain evidence="2 3">Mlax316</strain>
    </source>
</reference>
<feature type="region of interest" description="Disordered" evidence="1">
    <location>
        <begin position="86"/>
        <end position="137"/>
    </location>
</feature>
<proteinExistence type="predicted"/>
<feature type="compositionally biased region" description="Pro residues" evidence="1">
    <location>
        <begin position="86"/>
        <end position="110"/>
    </location>
</feature>
<feature type="compositionally biased region" description="Polar residues" evidence="1">
    <location>
        <begin position="117"/>
        <end position="129"/>
    </location>
</feature>
<evidence type="ECO:0000313" key="3">
    <source>
        <dbReference type="Proteomes" id="UP000326757"/>
    </source>
</evidence>
<sequence length="137" mass="14743">MRGRRWGMRGGDGMMLSSIGPRKYLEEHYIEVIHDLPGADHPSVPVAWEIPLKESTNQVAVSPLNAALDVGKYLLFRTGIFSFPAKPCPSSPAPIPPTNTAPDTDPPTPLIPLSSPRNPKTSLLTSNSCPSPPRPAP</sequence>
<protein>
    <submittedName>
        <fullName evidence="2">Uncharacterized protein</fullName>
    </submittedName>
</protein>
<dbReference type="EMBL" id="VIGI01000001">
    <property type="protein sequence ID" value="KAB8304152.1"/>
    <property type="molecule type" value="Genomic_DNA"/>
</dbReference>
<evidence type="ECO:0000256" key="1">
    <source>
        <dbReference type="SAM" id="MobiDB-lite"/>
    </source>
</evidence>
<evidence type="ECO:0000313" key="2">
    <source>
        <dbReference type="EMBL" id="KAB8304152.1"/>
    </source>
</evidence>
<dbReference type="InterPro" id="IPR036188">
    <property type="entry name" value="FAD/NAD-bd_sf"/>
</dbReference>
<keyword evidence="3" id="KW-1185">Reference proteome</keyword>